<dbReference type="GO" id="GO:0070179">
    <property type="term" value="P:D-serine biosynthetic process"/>
    <property type="evidence" value="ECO:0007669"/>
    <property type="project" value="TreeGrafter"/>
</dbReference>
<comment type="cofactor">
    <cofactor evidence="3">
        <name>Mn(2+)</name>
        <dbReference type="ChEBI" id="CHEBI:29035"/>
    </cofactor>
</comment>
<evidence type="ECO:0000256" key="5">
    <source>
        <dbReference type="ARBA" id="ARBA00010869"/>
    </source>
</evidence>
<dbReference type="AlphaFoldDB" id="A0A937AED8"/>
<dbReference type="InterPro" id="IPR001926">
    <property type="entry name" value="TrpB-like_PALP"/>
</dbReference>
<comment type="cofactor">
    <cofactor evidence="4">
        <name>Mg(2+)</name>
        <dbReference type="ChEBI" id="CHEBI:18420"/>
    </cofactor>
</comment>
<dbReference type="Proteomes" id="UP000642920">
    <property type="component" value="Unassembled WGS sequence"/>
</dbReference>
<dbReference type="GO" id="GO:0003941">
    <property type="term" value="F:L-serine ammonia-lyase activity"/>
    <property type="evidence" value="ECO:0007669"/>
    <property type="project" value="TreeGrafter"/>
</dbReference>
<dbReference type="GO" id="GO:0030378">
    <property type="term" value="F:serine racemase activity"/>
    <property type="evidence" value="ECO:0007669"/>
    <property type="project" value="TreeGrafter"/>
</dbReference>
<dbReference type="GO" id="GO:0005524">
    <property type="term" value="F:ATP binding"/>
    <property type="evidence" value="ECO:0007669"/>
    <property type="project" value="TreeGrafter"/>
</dbReference>
<evidence type="ECO:0000313" key="10">
    <source>
        <dbReference type="EMBL" id="MBL0764079.1"/>
    </source>
</evidence>
<evidence type="ECO:0000256" key="2">
    <source>
        <dbReference type="ARBA" id="ARBA00001933"/>
    </source>
</evidence>
<comment type="cofactor">
    <cofactor evidence="1">
        <name>Ca(2+)</name>
        <dbReference type="ChEBI" id="CHEBI:29108"/>
    </cofactor>
</comment>
<dbReference type="RefSeq" id="WP_201917313.1">
    <property type="nucleotide sequence ID" value="NZ_JAERQG010000001.1"/>
</dbReference>
<evidence type="ECO:0000256" key="3">
    <source>
        <dbReference type="ARBA" id="ARBA00001936"/>
    </source>
</evidence>
<dbReference type="EMBL" id="JAERQG010000001">
    <property type="protein sequence ID" value="MBL0764079.1"/>
    <property type="molecule type" value="Genomic_DNA"/>
</dbReference>
<sequence>MHLQEVPSKSEIIAAHQRIRNFVHFTPVLTSQKLNKLFGVKMFFKAENLQKGGSFKIRGATNAILLNKESLKNGVATHSSGNHAQALALAAKNQGLTAHIVMPENAPKVKVQAVEGYGAHITFCQPTLEARETTLKNIVNKTGAMFILPYNSYDIIAGQATMMKELVEEIDKLDAAFIPIGGGGLISGSILSAEYFSPNTTVIGAEPEQADDAYQSLKAGSFIPSKNPDTIADGLKTSLGDLTYPIIMKGVNDIITVSEQEIVDAMKLIFTYLKQVIEPSAAVPLAALIKEKANFQKKKVGLVLCGGNVDLEKLPF</sequence>
<name>A0A937AED8_9BACT</name>
<evidence type="ECO:0000256" key="7">
    <source>
        <dbReference type="ARBA" id="ARBA00022898"/>
    </source>
</evidence>
<accession>A0A937AED8</accession>
<feature type="domain" description="Tryptophan synthase beta chain-like PALP" evidence="9">
    <location>
        <begin position="21"/>
        <end position="306"/>
    </location>
</feature>
<keyword evidence="7" id="KW-0663">Pyridoxal phosphate</keyword>
<comment type="cofactor">
    <cofactor evidence="2">
        <name>pyridoxal 5'-phosphate</name>
        <dbReference type="ChEBI" id="CHEBI:597326"/>
    </cofactor>
</comment>
<evidence type="ECO:0000256" key="8">
    <source>
        <dbReference type="ARBA" id="ARBA00023239"/>
    </source>
</evidence>
<dbReference type="InterPro" id="IPR036052">
    <property type="entry name" value="TrpB-like_PALP_sf"/>
</dbReference>
<dbReference type="FunFam" id="3.40.50.1100:FF:000007">
    <property type="entry name" value="L-threonine dehydratase catabolic TdcB"/>
    <property type="match status" value="1"/>
</dbReference>
<dbReference type="CDD" id="cd01562">
    <property type="entry name" value="Thr-dehyd"/>
    <property type="match status" value="1"/>
</dbReference>
<evidence type="ECO:0000259" key="9">
    <source>
        <dbReference type="Pfam" id="PF00291"/>
    </source>
</evidence>
<evidence type="ECO:0000256" key="6">
    <source>
        <dbReference type="ARBA" id="ARBA00022842"/>
    </source>
</evidence>
<reference evidence="10" key="1">
    <citation type="submission" date="2021-01" db="EMBL/GenBank/DDBJ databases">
        <title>Marivirga sp. nov., isolated from intertidal surface sediments.</title>
        <authorList>
            <person name="Zhang M."/>
        </authorList>
    </citation>
    <scope>NUCLEOTIDE SEQUENCE</scope>
    <source>
        <strain evidence="10">SM1354</strain>
    </source>
</reference>
<dbReference type="SUPFAM" id="SSF53686">
    <property type="entry name" value="Tryptophan synthase beta subunit-like PLP-dependent enzymes"/>
    <property type="match status" value="1"/>
</dbReference>
<proteinExistence type="inferred from homology"/>
<evidence type="ECO:0000256" key="4">
    <source>
        <dbReference type="ARBA" id="ARBA00001946"/>
    </source>
</evidence>
<dbReference type="PROSITE" id="PS00165">
    <property type="entry name" value="DEHYDRATASE_SER_THR"/>
    <property type="match status" value="1"/>
</dbReference>
<dbReference type="GO" id="GO:0030170">
    <property type="term" value="F:pyridoxal phosphate binding"/>
    <property type="evidence" value="ECO:0007669"/>
    <property type="project" value="InterPro"/>
</dbReference>
<keyword evidence="11" id="KW-1185">Reference proteome</keyword>
<dbReference type="InterPro" id="IPR000634">
    <property type="entry name" value="Ser/Thr_deHydtase_PyrdxlP-BS"/>
</dbReference>
<keyword evidence="6" id="KW-0460">Magnesium</keyword>
<gene>
    <name evidence="10" type="ORF">JKP34_02370</name>
</gene>
<organism evidence="10 11">
    <name type="scientific">Marivirga atlantica</name>
    <dbReference type="NCBI Taxonomy" id="1548457"/>
    <lineage>
        <taxon>Bacteria</taxon>
        <taxon>Pseudomonadati</taxon>
        <taxon>Bacteroidota</taxon>
        <taxon>Cytophagia</taxon>
        <taxon>Cytophagales</taxon>
        <taxon>Marivirgaceae</taxon>
        <taxon>Marivirga</taxon>
    </lineage>
</organism>
<dbReference type="PANTHER" id="PTHR43050:SF1">
    <property type="entry name" value="SERINE RACEMASE"/>
    <property type="match status" value="1"/>
</dbReference>
<keyword evidence="8" id="KW-0456">Lyase</keyword>
<dbReference type="Pfam" id="PF00291">
    <property type="entry name" value="PALP"/>
    <property type="match status" value="1"/>
</dbReference>
<evidence type="ECO:0000256" key="1">
    <source>
        <dbReference type="ARBA" id="ARBA00001913"/>
    </source>
</evidence>
<dbReference type="PANTHER" id="PTHR43050">
    <property type="entry name" value="SERINE / THREONINE RACEMASE FAMILY MEMBER"/>
    <property type="match status" value="1"/>
</dbReference>
<dbReference type="GO" id="GO:0000287">
    <property type="term" value="F:magnesium ion binding"/>
    <property type="evidence" value="ECO:0007669"/>
    <property type="project" value="TreeGrafter"/>
</dbReference>
<protein>
    <submittedName>
        <fullName evidence="10">Pyridoxal-phosphate dependent enzyme</fullName>
    </submittedName>
</protein>
<dbReference type="GO" id="GO:0018114">
    <property type="term" value="F:threonine racemase activity"/>
    <property type="evidence" value="ECO:0007669"/>
    <property type="project" value="TreeGrafter"/>
</dbReference>
<comment type="caution">
    <text evidence="10">The sequence shown here is derived from an EMBL/GenBank/DDBJ whole genome shotgun (WGS) entry which is preliminary data.</text>
</comment>
<dbReference type="Gene3D" id="3.40.50.1100">
    <property type="match status" value="2"/>
</dbReference>
<comment type="similarity">
    <text evidence="5">Belongs to the serine/threonine dehydratase family.</text>
</comment>
<evidence type="ECO:0000313" key="11">
    <source>
        <dbReference type="Proteomes" id="UP000642920"/>
    </source>
</evidence>